<dbReference type="GO" id="GO:0008483">
    <property type="term" value="F:transaminase activity"/>
    <property type="evidence" value="ECO:0007669"/>
    <property type="project" value="UniProtKB-KW"/>
</dbReference>
<protein>
    <submittedName>
        <fullName evidence="5">Aminotransferase class I/II-fold pyridoxal phosphate-dependent enzyme</fullName>
    </submittedName>
</protein>
<organism evidence="5 6">
    <name type="scientific">Kribbella antibiotica</name>
    <dbReference type="NCBI Taxonomy" id="190195"/>
    <lineage>
        <taxon>Bacteria</taxon>
        <taxon>Bacillati</taxon>
        <taxon>Actinomycetota</taxon>
        <taxon>Actinomycetes</taxon>
        <taxon>Propionibacteriales</taxon>
        <taxon>Kribbellaceae</taxon>
        <taxon>Kribbella</taxon>
    </lineage>
</organism>
<proteinExistence type="inferred from homology"/>
<dbReference type="PIRSF" id="PIRSF000390">
    <property type="entry name" value="PLP_StrS"/>
    <property type="match status" value="1"/>
</dbReference>
<accession>A0A4R4ZTW8</accession>
<evidence type="ECO:0000256" key="3">
    <source>
        <dbReference type="PIRSR" id="PIRSR000390-2"/>
    </source>
</evidence>
<keyword evidence="5" id="KW-0808">Transferase</keyword>
<sequence>MPNATALAIEGGNPAVPADVHVAWPDVTEDDRLLALKVIDAPVKDLGNPNSRILREFEVRFAEFSGREHCVALSSGTAALLAGLVAAGVKPGDKVVVPALTFATAHAVLAAQAIPVWCDIDPRTFNLDVNLLPGLVDEQTTAIMAVHLHGLPVDMKPLMEFAKARGLKVIEDVAHAVGATYDEQATGTFGDGAAYSFHGQKLPQGSDGGAFTCDDPEIALAVRMFAYYGEELPVLKPGEVATHWSRWFGFNLRMHPSAANWVLPQLPRVPRYVETAQDNAEILIKGIQDIPGFVPPHIPLDRTSSHHLVRILLDPEALGWEGEVTELRDRLVQALQKEGVHAGYWLTHPQPKNPVFRRGGPVAWSPGAVDEPLEPYRAADYAVTQHVLDSSIVIGRAPHPLQVQPSKVAEHYNNAFEKVAENMDAIFSMPFTAPRFVPAISDN</sequence>
<dbReference type="InterPro" id="IPR000653">
    <property type="entry name" value="DegT/StrS_aminotransferase"/>
</dbReference>
<dbReference type="Pfam" id="PF01041">
    <property type="entry name" value="DegT_DnrJ_EryC1"/>
    <property type="match status" value="1"/>
</dbReference>
<dbReference type="SUPFAM" id="SSF53383">
    <property type="entry name" value="PLP-dependent transferases"/>
    <property type="match status" value="1"/>
</dbReference>
<comment type="similarity">
    <text evidence="4">Belongs to the DegT/DnrJ/EryC1 family.</text>
</comment>
<dbReference type="RefSeq" id="WP_132166117.1">
    <property type="nucleotide sequence ID" value="NZ_SMKX01000010.1"/>
</dbReference>
<dbReference type="InterPro" id="IPR015421">
    <property type="entry name" value="PyrdxlP-dep_Trfase_major"/>
</dbReference>
<dbReference type="Gene3D" id="3.40.640.10">
    <property type="entry name" value="Type I PLP-dependent aspartate aminotransferase-like (Major domain)"/>
    <property type="match status" value="1"/>
</dbReference>
<evidence type="ECO:0000256" key="4">
    <source>
        <dbReference type="RuleBase" id="RU004508"/>
    </source>
</evidence>
<dbReference type="InterPro" id="IPR015422">
    <property type="entry name" value="PyrdxlP-dep_Trfase_small"/>
</dbReference>
<dbReference type="OrthoDB" id="9804264at2"/>
<keyword evidence="3 4" id="KW-0663">Pyridoxal phosphate</keyword>
<dbReference type="InterPro" id="IPR015424">
    <property type="entry name" value="PyrdxlP-dep_Trfase"/>
</dbReference>
<feature type="active site" description="Proton acceptor" evidence="2">
    <location>
        <position position="201"/>
    </location>
</feature>
<reference evidence="5 6" key="1">
    <citation type="submission" date="2019-03" db="EMBL/GenBank/DDBJ databases">
        <title>Draft genome sequences of novel Actinobacteria.</title>
        <authorList>
            <person name="Sahin N."/>
            <person name="Ay H."/>
            <person name="Saygin H."/>
        </authorList>
    </citation>
    <scope>NUCLEOTIDE SEQUENCE [LARGE SCALE GENOMIC DNA]</scope>
    <source>
        <strain evidence="5 6">JCM 13523</strain>
    </source>
</reference>
<evidence type="ECO:0000256" key="2">
    <source>
        <dbReference type="PIRSR" id="PIRSR000390-1"/>
    </source>
</evidence>
<name>A0A4R4ZTW8_9ACTN</name>
<feature type="modified residue" description="N6-(pyridoxal phosphate)lysine" evidence="3">
    <location>
        <position position="201"/>
    </location>
</feature>
<evidence type="ECO:0000313" key="6">
    <source>
        <dbReference type="Proteomes" id="UP000295124"/>
    </source>
</evidence>
<evidence type="ECO:0000256" key="1">
    <source>
        <dbReference type="ARBA" id="ARBA00001933"/>
    </source>
</evidence>
<dbReference type="Proteomes" id="UP000295124">
    <property type="component" value="Unassembled WGS sequence"/>
</dbReference>
<dbReference type="AlphaFoldDB" id="A0A4R4ZTW8"/>
<dbReference type="Gene3D" id="3.90.1150.10">
    <property type="entry name" value="Aspartate Aminotransferase, domain 1"/>
    <property type="match status" value="1"/>
</dbReference>
<dbReference type="GO" id="GO:0000271">
    <property type="term" value="P:polysaccharide biosynthetic process"/>
    <property type="evidence" value="ECO:0007669"/>
    <property type="project" value="TreeGrafter"/>
</dbReference>
<keyword evidence="5" id="KW-0032">Aminotransferase</keyword>
<dbReference type="PANTHER" id="PTHR30244:SF34">
    <property type="entry name" value="DTDP-4-AMINO-4,6-DIDEOXYGALACTOSE TRANSAMINASE"/>
    <property type="match status" value="1"/>
</dbReference>
<comment type="cofactor">
    <cofactor evidence="1">
        <name>pyridoxal 5'-phosphate</name>
        <dbReference type="ChEBI" id="CHEBI:597326"/>
    </cofactor>
</comment>
<comment type="caution">
    <text evidence="5">The sequence shown here is derived from an EMBL/GenBank/DDBJ whole genome shotgun (WGS) entry which is preliminary data.</text>
</comment>
<dbReference type="PANTHER" id="PTHR30244">
    <property type="entry name" value="TRANSAMINASE"/>
    <property type="match status" value="1"/>
</dbReference>
<dbReference type="GO" id="GO:0030170">
    <property type="term" value="F:pyridoxal phosphate binding"/>
    <property type="evidence" value="ECO:0007669"/>
    <property type="project" value="TreeGrafter"/>
</dbReference>
<keyword evidence="6" id="KW-1185">Reference proteome</keyword>
<dbReference type="EMBL" id="SMKX01000010">
    <property type="protein sequence ID" value="TDD61900.1"/>
    <property type="molecule type" value="Genomic_DNA"/>
</dbReference>
<gene>
    <name evidence="5" type="ORF">E1263_05800</name>
</gene>
<evidence type="ECO:0000313" key="5">
    <source>
        <dbReference type="EMBL" id="TDD61900.1"/>
    </source>
</evidence>